<dbReference type="InterPro" id="IPR013024">
    <property type="entry name" value="GGCT-like"/>
</dbReference>
<sequence length="131" mass="15284">MKGKINVFVYGTLRKHELNHHLLQNAICISTKCWTYGILYNTGHGYPTMVNESNQKVIGELYRISKEELKDLDHLEGYLEPEHMNNDYERIVSPIYFEDKTITAYTYVYPVSKVSDYKVIGTGDWKSISNR</sequence>
<dbReference type="EMBL" id="WJNG01000005">
    <property type="protein sequence ID" value="MRH42560.1"/>
    <property type="molecule type" value="Genomic_DNA"/>
</dbReference>
<gene>
    <name evidence="5" type="ORF">GH741_07670</name>
</gene>
<dbReference type="PANTHER" id="PTHR12510:SF4">
    <property type="entry name" value="GAMMA-GLUTAMYLAMINECYCLOTRANSFERASE"/>
    <property type="match status" value="1"/>
</dbReference>
<dbReference type="AlphaFoldDB" id="A0A6A8DB84"/>
<proteinExistence type="inferred from homology"/>
<evidence type="ECO:0000256" key="1">
    <source>
        <dbReference type="ARBA" id="ARBA00008861"/>
    </source>
</evidence>
<accession>A0A6A8DB84</accession>
<evidence type="ECO:0000313" key="6">
    <source>
        <dbReference type="Proteomes" id="UP000799092"/>
    </source>
</evidence>
<dbReference type="RefSeq" id="WP_153736198.1">
    <property type="nucleotide sequence ID" value="NZ_WJNG01000005.1"/>
</dbReference>
<evidence type="ECO:0000313" key="5">
    <source>
        <dbReference type="EMBL" id="MRH42560.1"/>
    </source>
</evidence>
<name>A0A6A8DB84_9BACI</name>
<feature type="active site" description="Proton acceptor" evidence="2">
    <location>
        <position position="76"/>
    </location>
</feature>
<dbReference type="InterPro" id="IPR036568">
    <property type="entry name" value="GGCT-like_sf"/>
</dbReference>
<organism evidence="5 6">
    <name type="scientific">Aquibacillus halophilus</name>
    <dbReference type="NCBI Taxonomy" id="930132"/>
    <lineage>
        <taxon>Bacteria</taxon>
        <taxon>Bacillati</taxon>
        <taxon>Bacillota</taxon>
        <taxon>Bacilli</taxon>
        <taxon>Bacillales</taxon>
        <taxon>Bacillaceae</taxon>
        <taxon>Aquibacillus</taxon>
    </lineage>
</organism>
<dbReference type="GO" id="GO:0016740">
    <property type="term" value="F:transferase activity"/>
    <property type="evidence" value="ECO:0007669"/>
    <property type="project" value="UniProtKB-KW"/>
</dbReference>
<dbReference type="GO" id="GO:0005829">
    <property type="term" value="C:cytosol"/>
    <property type="evidence" value="ECO:0007669"/>
    <property type="project" value="TreeGrafter"/>
</dbReference>
<dbReference type="InterPro" id="IPR009288">
    <property type="entry name" value="AIG2-like_dom"/>
</dbReference>
<dbReference type="InterPro" id="IPR039126">
    <property type="entry name" value="GGACT"/>
</dbReference>
<dbReference type="CDD" id="cd06661">
    <property type="entry name" value="GGCT_like"/>
    <property type="match status" value="1"/>
</dbReference>
<comment type="caution">
    <text evidence="5">The sequence shown here is derived from an EMBL/GenBank/DDBJ whole genome shotgun (WGS) entry which is preliminary data.</text>
</comment>
<dbReference type="Pfam" id="PF06094">
    <property type="entry name" value="GGACT"/>
    <property type="match status" value="1"/>
</dbReference>
<evidence type="ECO:0000256" key="3">
    <source>
        <dbReference type="RuleBase" id="RU367036"/>
    </source>
</evidence>
<dbReference type="Proteomes" id="UP000799092">
    <property type="component" value="Unassembled WGS sequence"/>
</dbReference>
<comment type="similarity">
    <text evidence="1 3">Belongs to the gamma-glutamylcyclotransferase family.</text>
</comment>
<dbReference type="SUPFAM" id="SSF110857">
    <property type="entry name" value="Gamma-glutamyl cyclotransferase-like"/>
    <property type="match status" value="1"/>
</dbReference>
<keyword evidence="5" id="KW-0808">Transferase</keyword>
<reference evidence="5" key="1">
    <citation type="submission" date="2019-11" db="EMBL/GenBank/DDBJ databases">
        <authorList>
            <person name="Li J."/>
        </authorList>
    </citation>
    <scope>NUCLEOTIDE SEQUENCE</scope>
    <source>
        <strain evidence="5">B6B</strain>
    </source>
</reference>
<feature type="domain" description="Gamma-glutamylcyclotransferase AIG2-like" evidence="4">
    <location>
        <begin position="7"/>
        <end position="126"/>
    </location>
</feature>
<evidence type="ECO:0000259" key="4">
    <source>
        <dbReference type="Pfam" id="PF06094"/>
    </source>
</evidence>
<dbReference type="PANTHER" id="PTHR12510">
    <property type="entry name" value="TROPONIN C-AKIN-1 PROTEIN"/>
    <property type="match status" value="1"/>
</dbReference>
<dbReference type="GO" id="GO:0061929">
    <property type="term" value="F:gamma-glutamylaminecyclotransferase activity"/>
    <property type="evidence" value="ECO:0007669"/>
    <property type="project" value="InterPro"/>
</dbReference>
<dbReference type="Gene3D" id="3.10.490.10">
    <property type="entry name" value="Gamma-glutamyl cyclotransferase-like"/>
    <property type="match status" value="1"/>
</dbReference>
<dbReference type="OrthoDB" id="8538589at2"/>
<protein>
    <recommendedName>
        <fullName evidence="3">Gamma-glutamylcyclotransferase family protein</fullName>
    </recommendedName>
</protein>
<keyword evidence="6" id="KW-1185">Reference proteome</keyword>
<evidence type="ECO:0000256" key="2">
    <source>
        <dbReference type="PIRSR" id="PIRSR639126-1"/>
    </source>
</evidence>